<dbReference type="Proteomes" id="UP001500307">
    <property type="component" value="Unassembled WGS sequence"/>
</dbReference>
<proteinExistence type="predicted"/>
<evidence type="ECO:0000313" key="2">
    <source>
        <dbReference type="Proteomes" id="UP001500307"/>
    </source>
</evidence>
<organism evidence="1 2">
    <name type="scientific">Micromonospora coerulea</name>
    <dbReference type="NCBI Taxonomy" id="47856"/>
    <lineage>
        <taxon>Bacteria</taxon>
        <taxon>Bacillati</taxon>
        <taxon>Actinomycetota</taxon>
        <taxon>Actinomycetes</taxon>
        <taxon>Micromonosporales</taxon>
        <taxon>Micromonosporaceae</taxon>
        <taxon>Micromonospora</taxon>
    </lineage>
</organism>
<accession>A0ABP8S973</accession>
<name>A0ABP8S973_9ACTN</name>
<keyword evidence="2" id="KW-1185">Reference proteome</keyword>
<sequence>MSMESMSFAFHCAAVQSRESAKFAVAVTGGAALWSAIAAPSIATWRAFATLVGATAGRLNQNFRRARPRLAGMCRDMSICSSISGTASVKLAELAGETS</sequence>
<gene>
    <name evidence="1" type="ORF">GCM10023176_07700</name>
</gene>
<protein>
    <submittedName>
        <fullName evidence="1">Uncharacterized protein</fullName>
    </submittedName>
</protein>
<comment type="caution">
    <text evidence="1">The sequence shown here is derived from an EMBL/GenBank/DDBJ whole genome shotgun (WGS) entry which is preliminary data.</text>
</comment>
<evidence type="ECO:0000313" key="1">
    <source>
        <dbReference type="EMBL" id="GAA4563562.1"/>
    </source>
</evidence>
<dbReference type="EMBL" id="BAABGU010000003">
    <property type="protein sequence ID" value="GAA4563562.1"/>
    <property type="molecule type" value="Genomic_DNA"/>
</dbReference>
<reference evidence="2" key="1">
    <citation type="journal article" date="2019" name="Int. J. Syst. Evol. Microbiol.">
        <title>The Global Catalogue of Microorganisms (GCM) 10K type strain sequencing project: providing services to taxonomists for standard genome sequencing and annotation.</title>
        <authorList>
            <consortium name="The Broad Institute Genomics Platform"/>
            <consortium name="The Broad Institute Genome Sequencing Center for Infectious Disease"/>
            <person name="Wu L."/>
            <person name="Ma J."/>
        </authorList>
    </citation>
    <scope>NUCLEOTIDE SEQUENCE [LARGE SCALE GENOMIC DNA]</scope>
    <source>
        <strain evidence="2">JCM 3175</strain>
    </source>
</reference>